<organism evidence="2 3">
    <name type="scientific">Enterococcus casseliflavus ATCC 12755</name>
    <dbReference type="NCBI Taxonomy" id="888066"/>
    <lineage>
        <taxon>Bacteria</taxon>
        <taxon>Bacillati</taxon>
        <taxon>Bacillota</taxon>
        <taxon>Bacilli</taxon>
        <taxon>Lactobacillales</taxon>
        <taxon>Enterococcaceae</taxon>
        <taxon>Enterococcus</taxon>
    </lineage>
</organism>
<name>F0EMT2_ENTCA</name>
<evidence type="ECO:0000313" key="3">
    <source>
        <dbReference type="Proteomes" id="UP000004835"/>
    </source>
</evidence>
<feature type="transmembrane region" description="Helical" evidence="1">
    <location>
        <begin position="20"/>
        <end position="41"/>
    </location>
</feature>
<reference evidence="2 3" key="1">
    <citation type="submission" date="2011-01" db="EMBL/GenBank/DDBJ databases">
        <authorList>
            <person name="Muzny D."/>
            <person name="Qin X."/>
            <person name="Deng J."/>
            <person name="Jiang H."/>
            <person name="Liu Y."/>
            <person name="Qu J."/>
            <person name="Song X.-Z."/>
            <person name="Zhang L."/>
            <person name="Thornton R."/>
            <person name="Coyle M."/>
            <person name="Francisco L."/>
            <person name="Jackson L."/>
            <person name="Javaid M."/>
            <person name="Korchina V."/>
            <person name="Kovar C."/>
            <person name="Mata R."/>
            <person name="Mathew T."/>
            <person name="Ngo R."/>
            <person name="Nguyen L."/>
            <person name="Nguyen N."/>
            <person name="Okwuonu G."/>
            <person name="Ongeri F."/>
            <person name="Pham C."/>
            <person name="Simmons D."/>
            <person name="Wilczek-Boney K."/>
            <person name="Hale W."/>
            <person name="Jakkamsetti A."/>
            <person name="Pham P."/>
            <person name="Ruth R."/>
            <person name="San Lucas F."/>
            <person name="Warren J."/>
            <person name="Zhang J."/>
            <person name="Zhao Z."/>
            <person name="Zhou C."/>
            <person name="Zhu D."/>
            <person name="Lee S."/>
            <person name="Bess C."/>
            <person name="Blankenburg K."/>
            <person name="Forbes L."/>
            <person name="Fu Q."/>
            <person name="Gubbala S."/>
            <person name="Hirani K."/>
            <person name="Jayaseelan J.C."/>
            <person name="Lara F."/>
            <person name="Munidasa M."/>
            <person name="Palculict T."/>
            <person name="Patil S."/>
            <person name="Pu L.-L."/>
            <person name="Saada N."/>
            <person name="Tang L."/>
            <person name="Weissenberger G."/>
            <person name="Zhu Y."/>
            <person name="Hemphill L."/>
            <person name="Shang Y."/>
            <person name="Youmans B."/>
            <person name="Ayvaz T."/>
            <person name="Ross M."/>
            <person name="Santibanez J."/>
            <person name="Aqrawi P."/>
            <person name="Gross S."/>
            <person name="Joshi V."/>
            <person name="Fowler G."/>
            <person name="Nazareth L."/>
            <person name="Reid J."/>
            <person name="Worley K."/>
            <person name="Petrosino J."/>
            <person name="Highlander S."/>
            <person name="Gibbs R."/>
        </authorList>
    </citation>
    <scope>NUCLEOTIDE SEQUENCE [LARGE SCALE GENOMIC DNA]</scope>
    <source>
        <strain evidence="2 3">ATCC 12755</strain>
    </source>
</reference>
<keyword evidence="1" id="KW-0812">Transmembrane</keyword>
<evidence type="ECO:0000256" key="1">
    <source>
        <dbReference type="SAM" id="Phobius"/>
    </source>
</evidence>
<accession>F0EMT2</accession>
<evidence type="ECO:0000313" key="2">
    <source>
        <dbReference type="EMBL" id="EGC68567.1"/>
    </source>
</evidence>
<comment type="caution">
    <text evidence="2">The sequence shown here is derived from an EMBL/GenBank/DDBJ whole genome shotgun (WGS) entry which is preliminary data.</text>
</comment>
<keyword evidence="1" id="KW-0472">Membrane</keyword>
<keyword evidence="1" id="KW-1133">Transmembrane helix</keyword>
<dbReference type="AlphaFoldDB" id="F0EMT2"/>
<dbReference type="EMBL" id="AEWT01000026">
    <property type="protein sequence ID" value="EGC68567.1"/>
    <property type="molecule type" value="Genomic_DNA"/>
</dbReference>
<gene>
    <name evidence="2" type="ORF">HMPREF9087_2556</name>
</gene>
<proteinExistence type="predicted"/>
<sequence>MPRVIAIKVVKKFYLTQKFVFWPCYFLLYGFEKCFFTHFLLNSYKKFTQKELSML</sequence>
<dbReference type="HOGENOM" id="CLU_3024994_0_0_9"/>
<protein>
    <submittedName>
        <fullName evidence="2">Uncharacterized protein</fullName>
    </submittedName>
</protein>
<dbReference type="Proteomes" id="UP000004835">
    <property type="component" value="Unassembled WGS sequence"/>
</dbReference>